<evidence type="ECO:0000259" key="1">
    <source>
        <dbReference type="Pfam" id="PF00583"/>
    </source>
</evidence>
<dbReference type="EMBL" id="ML978076">
    <property type="protein sequence ID" value="KAF2010341.1"/>
    <property type="molecule type" value="Genomic_DNA"/>
</dbReference>
<dbReference type="PANTHER" id="PTHR42791">
    <property type="entry name" value="GNAT FAMILY ACETYLTRANSFERASE"/>
    <property type="match status" value="1"/>
</dbReference>
<keyword evidence="3" id="KW-1185">Reference proteome</keyword>
<dbReference type="InterPro" id="IPR016181">
    <property type="entry name" value="Acyl_CoA_acyltransferase"/>
</dbReference>
<dbReference type="InterPro" id="IPR000182">
    <property type="entry name" value="GNAT_dom"/>
</dbReference>
<protein>
    <recommendedName>
        <fullName evidence="1">N-acetyltransferase domain-containing protein</fullName>
    </recommendedName>
</protein>
<dbReference type="SUPFAM" id="SSF55729">
    <property type="entry name" value="Acyl-CoA N-acyltransferases (Nat)"/>
    <property type="match status" value="1"/>
</dbReference>
<feature type="non-terminal residue" evidence="2">
    <location>
        <position position="1"/>
    </location>
</feature>
<organism evidence="2 3">
    <name type="scientific">Aaosphaeria arxii CBS 175.79</name>
    <dbReference type="NCBI Taxonomy" id="1450172"/>
    <lineage>
        <taxon>Eukaryota</taxon>
        <taxon>Fungi</taxon>
        <taxon>Dikarya</taxon>
        <taxon>Ascomycota</taxon>
        <taxon>Pezizomycotina</taxon>
        <taxon>Dothideomycetes</taxon>
        <taxon>Pleosporomycetidae</taxon>
        <taxon>Pleosporales</taxon>
        <taxon>Pleosporales incertae sedis</taxon>
        <taxon>Aaosphaeria</taxon>
    </lineage>
</organism>
<reference evidence="2" key="1">
    <citation type="journal article" date="2020" name="Stud. Mycol.">
        <title>101 Dothideomycetes genomes: a test case for predicting lifestyles and emergence of pathogens.</title>
        <authorList>
            <person name="Haridas S."/>
            <person name="Albert R."/>
            <person name="Binder M."/>
            <person name="Bloem J."/>
            <person name="Labutti K."/>
            <person name="Salamov A."/>
            <person name="Andreopoulos B."/>
            <person name="Baker S."/>
            <person name="Barry K."/>
            <person name="Bills G."/>
            <person name="Bluhm B."/>
            <person name="Cannon C."/>
            <person name="Castanera R."/>
            <person name="Culley D."/>
            <person name="Daum C."/>
            <person name="Ezra D."/>
            <person name="Gonzalez J."/>
            <person name="Henrissat B."/>
            <person name="Kuo A."/>
            <person name="Liang C."/>
            <person name="Lipzen A."/>
            <person name="Lutzoni F."/>
            <person name="Magnuson J."/>
            <person name="Mondo S."/>
            <person name="Nolan M."/>
            <person name="Ohm R."/>
            <person name="Pangilinan J."/>
            <person name="Park H.-J."/>
            <person name="Ramirez L."/>
            <person name="Alfaro M."/>
            <person name="Sun H."/>
            <person name="Tritt A."/>
            <person name="Yoshinaga Y."/>
            <person name="Zwiers L.-H."/>
            <person name="Turgeon B."/>
            <person name="Goodwin S."/>
            <person name="Spatafora J."/>
            <person name="Crous P."/>
            <person name="Grigoriev I."/>
        </authorList>
    </citation>
    <scope>NUCLEOTIDE SEQUENCE</scope>
    <source>
        <strain evidence="2">CBS 175.79</strain>
    </source>
</reference>
<dbReference type="GO" id="GO:0016747">
    <property type="term" value="F:acyltransferase activity, transferring groups other than amino-acyl groups"/>
    <property type="evidence" value="ECO:0007669"/>
    <property type="project" value="InterPro"/>
</dbReference>
<sequence>CKKRVLHRDERYYYVAQVGTLSSRRGRGLCPMVMKGVLERAGRDGTPVWLEASSEGSRRVYARCGFRDVEGGEGILLGKGECGMDGERKEKGEGVRCWPMVWWPE</sequence>
<dbReference type="InterPro" id="IPR052523">
    <property type="entry name" value="Trichothecene_AcTrans"/>
</dbReference>
<dbReference type="PANTHER" id="PTHR42791:SF1">
    <property type="entry name" value="N-ACETYLTRANSFERASE DOMAIN-CONTAINING PROTEIN"/>
    <property type="match status" value="1"/>
</dbReference>
<dbReference type="GeneID" id="54280314"/>
<feature type="non-terminal residue" evidence="2">
    <location>
        <position position="105"/>
    </location>
</feature>
<evidence type="ECO:0000313" key="3">
    <source>
        <dbReference type="Proteomes" id="UP000799778"/>
    </source>
</evidence>
<dbReference type="Proteomes" id="UP000799778">
    <property type="component" value="Unassembled WGS sequence"/>
</dbReference>
<dbReference type="OrthoDB" id="544277at2759"/>
<feature type="domain" description="N-acetyltransferase" evidence="1">
    <location>
        <begin position="9"/>
        <end position="66"/>
    </location>
</feature>
<dbReference type="AlphaFoldDB" id="A0A6A5XBM5"/>
<dbReference type="Pfam" id="PF00583">
    <property type="entry name" value="Acetyltransf_1"/>
    <property type="match status" value="1"/>
</dbReference>
<accession>A0A6A5XBM5</accession>
<gene>
    <name evidence="2" type="ORF">BU24DRAFT_320093</name>
</gene>
<proteinExistence type="predicted"/>
<dbReference type="Gene3D" id="3.40.630.30">
    <property type="match status" value="1"/>
</dbReference>
<evidence type="ECO:0000313" key="2">
    <source>
        <dbReference type="EMBL" id="KAF2010341.1"/>
    </source>
</evidence>
<name>A0A6A5XBM5_9PLEO</name>
<dbReference type="RefSeq" id="XP_033378680.1">
    <property type="nucleotide sequence ID" value="XM_033522917.1"/>
</dbReference>